<dbReference type="InterPro" id="IPR036291">
    <property type="entry name" value="NAD(P)-bd_dom_sf"/>
</dbReference>
<evidence type="ECO:0000256" key="1">
    <source>
        <dbReference type="ARBA" id="ARBA00010928"/>
    </source>
</evidence>
<dbReference type="SUPFAM" id="SSF55347">
    <property type="entry name" value="Glyceraldehyde-3-phosphate dehydrogenase-like, C-terminal domain"/>
    <property type="match status" value="1"/>
</dbReference>
<dbReference type="PANTHER" id="PTHR43593">
    <property type="match status" value="1"/>
</dbReference>
<comment type="caution">
    <text evidence="4">The sequence shown here is derived from an EMBL/GenBank/DDBJ whole genome shotgun (WGS) entry which is preliminary data.</text>
</comment>
<name>A0A2T0ZZC6_9ACTN</name>
<dbReference type="Pfam" id="PF02894">
    <property type="entry name" value="GFO_IDH_MocA_C"/>
    <property type="match status" value="1"/>
</dbReference>
<dbReference type="InterPro" id="IPR004104">
    <property type="entry name" value="Gfo/Idh/MocA-like_OxRdtase_C"/>
</dbReference>
<accession>A0A2T0ZZC6</accession>
<keyword evidence="5" id="KW-1185">Reference proteome</keyword>
<dbReference type="AlphaFoldDB" id="A0A2T0ZZC6"/>
<dbReference type="SUPFAM" id="SSF51735">
    <property type="entry name" value="NAD(P)-binding Rossmann-fold domains"/>
    <property type="match status" value="1"/>
</dbReference>
<comment type="similarity">
    <text evidence="1">Belongs to the Gfo/Idh/MocA family.</text>
</comment>
<dbReference type="InterPro" id="IPR000683">
    <property type="entry name" value="Gfo/Idh/MocA-like_OxRdtase_N"/>
</dbReference>
<dbReference type="OrthoDB" id="256869at2"/>
<feature type="domain" description="Gfo/Idh/MocA-like oxidoreductase C-terminal" evidence="3">
    <location>
        <begin position="175"/>
        <end position="333"/>
    </location>
</feature>
<feature type="domain" description="Gfo/Idh/MocA-like oxidoreductase N-terminal" evidence="2">
    <location>
        <begin position="7"/>
        <end position="125"/>
    </location>
</feature>
<protein>
    <submittedName>
        <fullName evidence="4">Myo-inositol 2-dehydrogenase</fullName>
    </submittedName>
</protein>
<dbReference type="GO" id="GO:0000166">
    <property type="term" value="F:nucleotide binding"/>
    <property type="evidence" value="ECO:0007669"/>
    <property type="project" value="InterPro"/>
</dbReference>
<dbReference type="Proteomes" id="UP000237752">
    <property type="component" value="Unassembled WGS sequence"/>
</dbReference>
<sequence length="347" mass="37619">MGKLPDVRIAVIGAGRMGSEHTSTLSFATKNAVVSHVVDLDLSRAADVADPIEGAVATTDVDAAIEEADAVVIAAPEDRHRMLIEKALAAGTPMLCEKPLATTIEDCLAVVSAENATHGRLISVGFMRRFDPGYRALRRFITEGNDGPPLLIHNVHRNVQNQWETTADQIRYLPVHEFDAIRWLSGEEITQVTAYTGKQSEGKPAELDDPIFIVCRTASGIIADIEMYSNAKYGYEVRCEVVCDSGTATLDGSSRSATAPAAIGDPQLNTNVCRDWRDRFSNAYRLELQAWITSVREPQTGFSELASAYDGYASLLVAQACIESLETGKPVDIEPVTSIGHIDTSRP</sequence>
<dbReference type="RefSeq" id="WP_106349095.1">
    <property type="nucleotide sequence ID" value="NZ_PVUE01000008.1"/>
</dbReference>
<evidence type="ECO:0000313" key="5">
    <source>
        <dbReference type="Proteomes" id="UP000237752"/>
    </source>
</evidence>
<evidence type="ECO:0000313" key="4">
    <source>
        <dbReference type="EMBL" id="PRZ41703.1"/>
    </source>
</evidence>
<proteinExistence type="inferred from homology"/>
<dbReference type="Pfam" id="PF01408">
    <property type="entry name" value="GFO_IDH_MocA"/>
    <property type="match status" value="1"/>
</dbReference>
<dbReference type="EMBL" id="PVUE01000008">
    <property type="protein sequence ID" value="PRZ41703.1"/>
    <property type="molecule type" value="Genomic_DNA"/>
</dbReference>
<dbReference type="Gene3D" id="3.30.360.10">
    <property type="entry name" value="Dihydrodipicolinate Reductase, domain 2"/>
    <property type="match status" value="1"/>
</dbReference>
<evidence type="ECO:0000259" key="2">
    <source>
        <dbReference type="Pfam" id="PF01408"/>
    </source>
</evidence>
<evidence type="ECO:0000259" key="3">
    <source>
        <dbReference type="Pfam" id="PF02894"/>
    </source>
</evidence>
<organism evidence="4 5">
    <name type="scientific">Antricoccus suffuscus</name>
    <dbReference type="NCBI Taxonomy" id="1629062"/>
    <lineage>
        <taxon>Bacteria</taxon>
        <taxon>Bacillati</taxon>
        <taxon>Actinomycetota</taxon>
        <taxon>Actinomycetes</taxon>
        <taxon>Geodermatophilales</taxon>
        <taxon>Antricoccaceae</taxon>
        <taxon>Antricoccus</taxon>
    </lineage>
</organism>
<dbReference type="PANTHER" id="PTHR43593:SF1">
    <property type="entry name" value="INOSITOL 2-DEHYDROGENASE"/>
    <property type="match status" value="1"/>
</dbReference>
<gene>
    <name evidence="4" type="ORF">CLV47_10862</name>
</gene>
<dbReference type="InterPro" id="IPR050424">
    <property type="entry name" value="Gfo-Idh-MocA_inositol_DH"/>
</dbReference>
<dbReference type="Gene3D" id="3.40.50.720">
    <property type="entry name" value="NAD(P)-binding Rossmann-like Domain"/>
    <property type="match status" value="1"/>
</dbReference>
<reference evidence="4 5" key="1">
    <citation type="submission" date="2018-03" db="EMBL/GenBank/DDBJ databases">
        <title>Genomic Encyclopedia of Archaeal and Bacterial Type Strains, Phase II (KMG-II): from individual species to whole genera.</title>
        <authorList>
            <person name="Goeker M."/>
        </authorList>
    </citation>
    <scope>NUCLEOTIDE SEQUENCE [LARGE SCALE GENOMIC DNA]</scope>
    <source>
        <strain evidence="4 5">DSM 100065</strain>
    </source>
</reference>